<evidence type="ECO:0000256" key="1">
    <source>
        <dbReference type="SAM" id="MobiDB-lite"/>
    </source>
</evidence>
<dbReference type="Proteomes" id="UP001418222">
    <property type="component" value="Unassembled WGS sequence"/>
</dbReference>
<sequence>MTGAKLHGRPVNSPPRGGLPTAADAAASFGLALAAEGGSGPGGRSLGREVAAGGLESAREGVAAGGLGGGRPPAAGEAALATVHQLRMMGSACGGIGQPMIPLLLRWRSWVLRLS</sequence>
<gene>
    <name evidence="2" type="ORF">KSP39_PZI009460</name>
</gene>
<evidence type="ECO:0000313" key="2">
    <source>
        <dbReference type="EMBL" id="KAK8942596.1"/>
    </source>
</evidence>
<proteinExistence type="predicted"/>
<feature type="region of interest" description="Disordered" evidence="1">
    <location>
        <begin position="1"/>
        <end position="21"/>
    </location>
</feature>
<dbReference type="AlphaFoldDB" id="A0AAP0BKF6"/>
<dbReference type="EMBL" id="JBBWWQ010000007">
    <property type="protein sequence ID" value="KAK8942596.1"/>
    <property type="molecule type" value="Genomic_DNA"/>
</dbReference>
<reference evidence="2 3" key="1">
    <citation type="journal article" date="2022" name="Nat. Plants">
        <title>Genomes of leafy and leafless Platanthera orchids illuminate the evolution of mycoheterotrophy.</title>
        <authorList>
            <person name="Li M.H."/>
            <person name="Liu K.W."/>
            <person name="Li Z."/>
            <person name="Lu H.C."/>
            <person name="Ye Q.L."/>
            <person name="Zhang D."/>
            <person name="Wang J.Y."/>
            <person name="Li Y.F."/>
            <person name="Zhong Z.M."/>
            <person name="Liu X."/>
            <person name="Yu X."/>
            <person name="Liu D.K."/>
            <person name="Tu X.D."/>
            <person name="Liu B."/>
            <person name="Hao Y."/>
            <person name="Liao X.Y."/>
            <person name="Jiang Y.T."/>
            <person name="Sun W.H."/>
            <person name="Chen J."/>
            <person name="Chen Y.Q."/>
            <person name="Ai Y."/>
            <person name="Zhai J.W."/>
            <person name="Wu S.S."/>
            <person name="Zhou Z."/>
            <person name="Hsiao Y.Y."/>
            <person name="Wu W.L."/>
            <person name="Chen Y.Y."/>
            <person name="Lin Y.F."/>
            <person name="Hsu J.L."/>
            <person name="Li C.Y."/>
            <person name="Wang Z.W."/>
            <person name="Zhao X."/>
            <person name="Zhong W.Y."/>
            <person name="Ma X.K."/>
            <person name="Ma L."/>
            <person name="Huang J."/>
            <person name="Chen G.Z."/>
            <person name="Huang M.Z."/>
            <person name="Huang L."/>
            <person name="Peng D.H."/>
            <person name="Luo Y.B."/>
            <person name="Zou S.Q."/>
            <person name="Chen S.P."/>
            <person name="Lan S."/>
            <person name="Tsai W.C."/>
            <person name="Van de Peer Y."/>
            <person name="Liu Z.J."/>
        </authorList>
    </citation>
    <scope>NUCLEOTIDE SEQUENCE [LARGE SCALE GENOMIC DNA]</scope>
    <source>
        <strain evidence="2">Lor287</strain>
    </source>
</reference>
<evidence type="ECO:0000313" key="3">
    <source>
        <dbReference type="Proteomes" id="UP001418222"/>
    </source>
</evidence>
<protein>
    <submittedName>
        <fullName evidence="2">Uncharacterized protein</fullName>
    </submittedName>
</protein>
<keyword evidence="3" id="KW-1185">Reference proteome</keyword>
<comment type="caution">
    <text evidence="2">The sequence shown here is derived from an EMBL/GenBank/DDBJ whole genome shotgun (WGS) entry which is preliminary data.</text>
</comment>
<accession>A0AAP0BKF6</accession>
<name>A0AAP0BKF6_9ASPA</name>
<organism evidence="2 3">
    <name type="scientific">Platanthera zijinensis</name>
    <dbReference type="NCBI Taxonomy" id="2320716"/>
    <lineage>
        <taxon>Eukaryota</taxon>
        <taxon>Viridiplantae</taxon>
        <taxon>Streptophyta</taxon>
        <taxon>Embryophyta</taxon>
        <taxon>Tracheophyta</taxon>
        <taxon>Spermatophyta</taxon>
        <taxon>Magnoliopsida</taxon>
        <taxon>Liliopsida</taxon>
        <taxon>Asparagales</taxon>
        <taxon>Orchidaceae</taxon>
        <taxon>Orchidoideae</taxon>
        <taxon>Orchideae</taxon>
        <taxon>Orchidinae</taxon>
        <taxon>Platanthera</taxon>
    </lineage>
</organism>